<dbReference type="AlphaFoldDB" id="A0A8X6NAX5"/>
<evidence type="ECO:0000313" key="1">
    <source>
        <dbReference type="EMBL" id="GFT03509.1"/>
    </source>
</evidence>
<dbReference type="Proteomes" id="UP000887013">
    <property type="component" value="Unassembled WGS sequence"/>
</dbReference>
<dbReference type="EMBL" id="BMAW01102271">
    <property type="protein sequence ID" value="GFT03509.1"/>
    <property type="molecule type" value="Genomic_DNA"/>
</dbReference>
<protein>
    <submittedName>
        <fullName evidence="1">Uncharacterized protein</fullName>
    </submittedName>
</protein>
<reference evidence="1" key="1">
    <citation type="submission" date="2020-08" db="EMBL/GenBank/DDBJ databases">
        <title>Multicomponent nature underlies the extraordinary mechanical properties of spider dragline silk.</title>
        <authorList>
            <person name="Kono N."/>
            <person name="Nakamura H."/>
            <person name="Mori M."/>
            <person name="Yoshida Y."/>
            <person name="Ohtoshi R."/>
            <person name="Malay A.D."/>
            <person name="Moran D.A.P."/>
            <person name="Tomita M."/>
            <person name="Numata K."/>
            <person name="Arakawa K."/>
        </authorList>
    </citation>
    <scope>NUCLEOTIDE SEQUENCE</scope>
</reference>
<accession>A0A8X6NAX5</accession>
<sequence>MACVRDEPAHATAAVTKVGRYRTGCDCGRSMDMSSTCCRQPQVRLPWVQRFTTVVRTPDYRAYSLLCWQRPVCALCLMPRHHQGA</sequence>
<keyword evidence="2" id="KW-1185">Reference proteome</keyword>
<gene>
    <name evidence="1" type="ORF">NPIL_236211</name>
</gene>
<comment type="caution">
    <text evidence="1">The sequence shown here is derived from an EMBL/GenBank/DDBJ whole genome shotgun (WGS) entry which is preliminary data.</text>
</comment>
<name>A0A8X6NAX5_NEPPI</name>
<organism evidence="1 2">
    <name type="scientific">Nephila pilipes</name>
    <name type="common">Giant wood spider</name>
    <name type="synonym">Nephila maculata</name>
    <dbReference type="NCBI Taxonomy" id="299642"/>
    <lineage>
        <taxon>Eukaryota</taxon>
        <taxon>Metazoa</taxon>
        <taxon>Ecdysozoa</taxon>
        <taxon>Arthropoda</taxon>
        <taxon>Chelicerata</taxon>
        <taxon>Arachnida</taxon>
        <taxon>Araneae</taxon>
        <taxon>Araneomorphae</taxon>
        <taxon>Entelegynae</taxon>
        <taxon>Araneoidea</taxon>
        <taxon>Nephilidae</taxon>
        <taxon>Nephila</taxon>
    </lineage>
</organism>
<evidence type="ECO:0000313" key="2">
    <source>
        <dbReference type="Proteomes" id="UP000887013"/>
    </source>
</evidence>
<proteinExistence type="predicted"/>